<dbReference type="AlphaFoldDB" id="A0A8J7H7I6"/>
<dbReference type="InterPro" id="IPR004843">
    <property type="entry name" value="Calcineurin-like_PHP"/>
</dbReference>
<name>A0A8J7H7I6_9FIRM</name>
<protein>
    <submittedName>
        <fullName evidence="5">Bifunctional metallophosphatase/5'-nucleotidase</fullName>
    </submittedName>
</protein>
<dbReference type="SUPFAM" id="SSF56300">
    <property type="entry name" value="Metallo-dependent phosphatases"/>
    <property type="match status" value="1"/>
</dbReference>
<keyword evidence="1" id="KW-0732">Signal</keyword>
<dbReference type="GO" id="GO:0009166">
    <property type="term" value="P:nucleotide catabolic process"/>
    <property type="evidence" value="ECO:0007669"/>
    <property type="project" value="InterPro"/>
</dbReference>
<dbReference type="SUPFAM" id="SSF55816">
    <property type="entry name" value="5'-nucleotidase (syn. UDP-sugar hydrolase), C-terminal domain"/>
    <property type="match status" value="1"/>
</dbReference>
<gene>
    <name evidence="5" type="ORF">I5677_01020</name>
</gene>
<comment type="similarity">
    <text evidence="2">Belongs to the 5'-nucleotidase family.</text>
</comment>
<dbReference type="EMBL" id="JAEAGR010000001">
    <property type="protein sequence ID" value="MBH1939470.1"/>
    <property type="molecule type" value="Genomic_DNA"/>
</dbReference>
<dbReference type="InterPro" id="IPR006179">
    <property type="entry name" value="5_nucleotidase/apyrase"/>
</dbReference>
<keyword evidence="2" id="KW-0378">Hydrolase</keyword>
<dbReference type="Proteomes" id="UP000623269">
    <property type="component" value="Unassembled WGS sequence"/>
</dbReference>
<evidence type="ECO:0000313" key="5">
    <source>
        <dbReference type="EMBL" id="MBH1939470.1"/>
    </source>
</evidence>
<dbReference type="InterPro" id="IPR036907">
    <property type="entry name" value="5'-Nucleotdase_C_sf"/>
</dbReference>
<feature type="domain" description="5'-Nucleotidase C-terminal" evidence="4">
    <location>
        <begin position="273"/>
        <end position="416"/>
    </location>
</feature>
<evidence type="ECO:0000259" key="4">
    <source>
        <dbReference type="Pfam" id="PF02872"/>
    </source>
</evidence>
<dbReference type="PANTHER" id="PTHR11575">
    <property type="entry name" value="5'-NUCLEOTIDASE-RELATED"/>
    <property type="match status" value="1"/>
</dbReference>
<dbReference type="InterPro" id="IPR029052">
    <property type="entry name" value="Metallo-depent_PP-like"/>
</dbReference>
<comment type="caution">
    <text evidence="5">The sequence shown here is derived from an EMBL/GenBank/DDBJ whole genome shotgun (WGS) entry which is preliminary data.</text>
</comment>
<reference evidence="5" key="1">
    <citation type="submission" date="2020-12" db="EMBL/GenBank/DDBJ databases">
        <title>M. sibirica DSM 26468T genome.</title>
        <authorList>
            <person name="Thieme N."/>
            <person name="Rettenmaier R."/>
            <person name="Zverlov V."/>
            <person name="Liebl W."/>
        </authorList>
    </citation>
    <scope>NUCLEOTIDE SEQUENCE</scope>
    <source>
        <strain evidence="5">DSM 26468</strain>
    </source>
</reference>
<keyword evidence="6" id="KW-1185">Reference proteome</keyword>
<keyword evidence="2" id="KW-0547">Nucleotide-binding</keyword>
<accession>A0A8J7H7I6</accession>
<organism evidence="5 6">
    <name type="scientific">Mobilitalea sibirica</name>
    <dbReference type="NCBI Taxonomy" id="1462919"/>
    <lineage>
        <taxon>Bacteria</taxon>
        <taxon>Bacillati</taxon>
        <taxon>Bacillota</taxon>
        <taxon>Clostridia</taxon>
        <taxon>Lachnospirales</taxon>
        <taxon>Lachnospiraceae</taxon>
        <taxon>Mobilitalea</taxon>
    </lineage>
</organism>
<proteinExistence type="inferred from homology"/>
<evidence type="ECO:0000313" key="6">
    <source>
        <dbReference type="Proteomes" id="UP000623269"/>
    </source>
</evidence>
<dbReference type="GO" id="GO:0008253">
    <property type="term" value="F:5'-nucleotidase activity"/>
    <property type="evidence" value="ECO:0007669"/>
    <property type="project" value="TreeGrafter"/>
</dbReference>
<dbReference type="GO" id="GO:0008768">
    <property type="term" value="F:UDP-sugar diphosphatase activity"/>
    <property type="evidence" value="ECO:0007669"/>
    <property type="project" value="TreeGrafter"/>
</dbReference>
<dbReference type="GO" id="GO:0030288">
    <property type="term" value="C:outer membrane-bounded periplasmic space"/>
    <property type="evidence" value="ECO:0007669"/>
    <property type="project" value="TreeGrafter"/>
</dbReference>
<dbReference type="Pfam" id="PF02872">
    <property type="entry name" value="5_nucleotid_C"/>
    <property type="match status" value="1"/>
</dbReference>
<dbReference type="Gene3D" id="3.60.21.10">
    <property type="match status" value="1"/>
</dbReference>
<dbReference type="Gene3D" id="3.90.780.10">
    <property type="entry name" value="5'-Nucleotidase, C-terminal domain"/>
    <property type="match status" value="1"/>
</dbReference>
<dbReference type="InterPro" id="IPR008334">
    <property type="entry name" value="5'-Nucleotdase_C"/>
</dbReference>
<dbReference type="Pfam" id="PF00149">
    <property type="entry name" value="Metallophos"/>
    <property type="match status" value="1"/>
</dbReference>
<evidence type="ECO:0000256" key="1">
    <source>
        <dbReference type="ARBA" id="ARBA00022729"/>
    </source>
</evidence>
<dbReference type="GO" id="GO:0000166">
    <property type="term" value="F:nucleotide binding"/>
    <property type="evidence" value="ECO:0007669"/>
    <property type="project" value="UniProtKB-KW"/>
</dbReference>
<dbReference type="PANTHER" id="PTHR11575:SF23">
    <property type="entry name" value="5-NUCLEOTIDASE FAMILY PROTEIN"/>
    <property type="match status" value="1"/>
</dbReference>
<feature type="domain" description="Calcineurin-like phosphoesterase" evidence="3">
    <location>
        <begin position="3"/>
        <end position="195"/>
    </location>
</feature>
<dbReference type="PRINTS" id="PR01607">
    <property type="entry name" value="APYRASEFAMLY"/>
</dbReference>
<dbReference type="RefSeq" id="WP_197659692.1">
    <property type="nucleotide sequence ID" value="NZ_JAEAGR010000001.1"/>
</dbReference>
<sequence length="458" mass="51538">MKLTILHTNDIHSNYENFSKIVTKIKELKDNNTIILDAGDFADFKRIELQGTDGMAAMELLEGAGYDALAIGNNEIFPGIDVLKYMAANSKVPLLSSNLYGPDDSSIENVRKNIIIKKGDLKILIIAASPYLGSFTKLLGFSMKNYLEVIRSEINAHKDNYDLCILLSHLGMDTDKDIAEKIEGIDIIIGGHFHILMEKPEIENEKIIFTSGAYGEHVGKLVVEVDKGKVKLIEGCNINVLQCKESDEILDVLKNNKEKAIDKLSETICKVSRDIWHDVVEENPMTNLLADALQDVFKCDMAIINSGVIHGGIRQGNVSKKKLIELCPSPLNPTSFQIQGKDLWEALQNSLDTDYCYADGKGPGFRGKYLGRLHVSNAAIEHNGRKILGIYISGEKLIAEKWYTVASSDYLQRGTGYRSLAMNKDEKYKKEFLREIIQEYLEKEEFIEKAFHDRWIIK</sequence>
<evidence type="ECO:0000256" key="2">
    <source>
        <dbReference type="RuleBase" id="RU362119"/>
    </source>
</evidence>
<evidence type="ECO:0000259" key="3">
    <source>
        <dbReference type="Pfam" id="PF00149"/>
    </source>
</evidence>